<evidence type="ECO:0000259" key="12">
    <source>
        <dbReference type="Pfam" id="PF00912"/>
    </source>
</evidence>
<evidence type="ECO:0000256" key="10">
    <source>
        <dbReference type="SAM" id="Phobius"/>
    </source>
</evidence>
<sequence length="767" mass="84034">MSEAYRSRQERKQQEQVKQQEKGSKPPKKGSVLKKVLLACLLIGIVSVGAGVAAFFSMIQDAPQIDDAKLADPLSTKFYDKDGKFIYEYGKEKRTKVTYDQIPSVLEDAFIATEDADFYNHHGIDIKRTGKAIFENLIGSFGSQGGSTITQQVIKNSFLSPQKTVKRKVQEWYLAYKLEQKYSKHDILTMYLNKINLGNRSYGVAAAAKNYYGIDVKDLKKMTLPQAAMLAGLPQSPNNYDPSKPENVEAATKRRNLVLTFMQKRGYITEQQMQAAMKVPVTAGIVPKTNQEGMPYEAFLDAATREVESELKDVDIRTDGLQIYLTLDSQAQQYSDAIMNTQGVVRYPNERFQAAFVLLDSKTGEVRAIGSGRNGYKATFRGNNLAVDLMRQPGSTFKPIFDYGPAIENLKWSTYHQIVDEPYQYSNGTPIRDAYASYKGSMSIRDALVESRNVPALKTLQTVGLNKAQAFAQSLGITFPNNQVYESYAIGSNTVSPLEMAGAYDAFANAGVYTKPSFVTKVVFPDGKEINFKQKGKRVMKDYTAYMITDMLRGVLTAANGTGTDANIPGLDVAGKTGTTNFDDKTSNQFGYPSKATNDSWFAGYTSQYTMAVWTGYAKNDPGNYMLGDTTKVSHLIFKAMMEKVGTNALGFQQPSSVYRMNQELYIKGEKPDDVPSEEAPPAPDVTPSVPDVTPPAPDVTPPAPNVTPSVPDVTPSVPDVTPPAPDVTPSVPDVTPPAPDVTPPAPDVTPPAPDVTPPAPDADRPA</sequence>
<proteinExistence type="predicted"/>
<organism evidence="13 14">
    <name type="scientific">Ectobacillus funiculus</name>
    <dbReference type="NCBI Taxonomy" id="137993"/>
    <lineage>
        <taxon>Bacteria</taxon>
        <taxon>Bacillati</taxon>
        <taxon>Bacillota</taxon>
        <taxon>Bacilli</taxon>
        <taxon>Bacillales</taxon>
        <taxon>Bacillaceae</taxon>
        <taxon>Ectobacillus</taxon>
    </lineage>
</organism>
<dbReference type="InterPro" id="IPR036950">
    <property type="entry name" value="PBP_transglycosylase"/>
</dbReference>
<dbReference type="PANTHER" id="PTHR32282">
    <property type="entry name" value="BINDING PROTEIN TRANSPEPTIDASE, PUTATIVE-RELATED"/>
    <property type="match status" value="1"/>
</dbReference>
<evidence type="ECO:0000256" key="6">
    <source>
        <dbReference type="ARBA" id="ARBA00023268"/>
    </source>
</evidence>
<protein>
    <submittedName>
        <fullName evidence="13">PBP1A family penicillin-binding protein</fullName>
    </submittedName>
</protein>
<dbReference type="Proteomes" id="UP001589609">
    <property type="component" value="Unassembled WGS sequence"/>
</dbReference>
<keyword evidence="5" id="KW-0378">Hydrolase</keyword>
<feature type="compositionally biased region" description="Pro residues" evidence="9">
    <location>
        <begin position="693"/>
        <end position="706"/>
    </location>
</feature>
<feature type="transmembrane region" description="Helical" evidence="10">
    <location>
        <begin position="36"/>
        <end position="59"/>
    </location>
</feature>
<dbReference type="Pfam" id="PF00905">
    <property type="entry name" value="Transpeptidase"/>
    <property type="match status" value="1"/>
</dbReference>
<dbReference type="PANTHER" id="PTHR32282:SF29">
    <property type="entry name" value="PENICILLIN-BINDING PROTEIN 1A"/>
    <property type="match status" value="1"/>
</dbReference>
<dbReference type="InterPro" id="IPR001460">
    <property type="entry name" value="PCN-bd_Tpept"/>
</dbReference>
<feature type="domain" description="Glycosyl transferase family 51" evidence="12">
    <location>
        <begin position="83"/>
        <end position="262"/>
    </location>
</feature>
<evidence type="ECO:0000256" key="4">
    <source>
        <dbReference type="ARBA" id="ARBA00022679"/>
    </source>
</evidence>
<dbReference type="InterPro" id="IPR050396">
    <property type="entry name" value="Glycosyltr_51/Transpeptidase"/>
</dbReference>
<dbReference type="InterPro" id="IPR023346">
    <property type="entry name" value="Lysozyme-like_dom_sf"/>
</dbReference>
<gene>
    <name evidence="13" type="ORF">ACFFMS_08085</name>
</gene>
<keyword evidence="14" id="KW-1185">Reference proteome</keyword>
<dbReference type="InterPro" id="IPR001264">
    <property type="entry name" value="Glyco_trans_51"/>
</dbReference>
<evidence type="ECO:0000256" key="7">
    <source>
        <dbReference type="ARBA" id="ARBA00034000"/>
    </source>
</evidence>
<feature type="domain" description="Penicillin-binding protein transpeptidase" evidence="11">
    <location>
        <begin position="355"/>
        <end position="643"/>
    </location>
</feature>
<comment type="catalytic activity">
    <reaction evidence="8">
        <text>[GlcNAc-(1-&gt;4)-Mur2Ac(oyl-L-Ala-gamma-D-Glu-L-Lys-D-Ala-D-Ala)](n)-di-trans,octa-cis-undecaprenyl diphosphate + beta-D-GlcNAc-(1-&gt;4)-Mur2Ac(oyl-L-Ala-gamma-D-Glu-L-Lys-D-Ala-D-Ala)-di-trans,octa-cis-undecaprenyl diphosphate = [GlcNAc-(1-&gt;4)-Mur2Ac(oyl-L-Ala-gamma-D-Glu-L-Lys-D-Ala-D-Ala)](n+1)-di-trans,octa-cis-undecaprenyl diphosphate + di-trans,octa-cis-undecaprenyl diphosphate + H(+)</text>
        <dbReference type="Rhea" id="RHEA:23708"/>
        <dbReference type="Rhea" id="RHEA-COMP:9602"/>
        <dbReference type="Rhea" id="RHEA-COMP:9603"/>
        <dbReference type="ChEBI" id="CHEBI:15378"/>
        <dbReference type="ChEBI" id="CHEBI:58405"/>
        <dbReference type="ChEBI" id="CHEBI:60033"/>
        <dbReference type="ChEBI" id="CHEBI:78435"/>
        <dbReference type="EC" id="2.4.99.28"/>
    </reaction>
</comment>
<dbReference type="Pfam" id="PF00912">
    <property type="entry name" value="Transgly"/>
    <property type="match status" value="1"/>
</dbReference>
<dbReference type="EMBL" id="JBHMAF010000033">
    <property type="protein sequence ID" value="MFB9758479.1"/>
    <property type="molecule type" value="Genomic_DNA"/>
</dbReference>
<evidence type="ECO:0000313" key="14">
    <source>
        <dbReference type="Proteomes" id="UP001589609"/>
    </source>
</evidence>
<dbReference type="RefSeq" id="WP_379948765.1">
    <property type="nucleotide sequence ID" value="NZ_JBHMAF010000033.1"/>
</dbReference>
<keyword evidence="10" id="KW-1133">Transmembrane helix</keyword>
<feature type="compositionally biased region" description="Pro residues" evidence="9">
    <location>
        <begin position="735"/>
        <end position="761"/>
    </location>
</feature>
<keyword evidence="10" id="KW-0812">Transmembrane</keyword>
<evidence type="ECO:0000256" key="3">
    <source>
        <dbReference type="ARBA" id="ARBA00022676"/>
    </source>
</evidence>
<name>A0ABV5WD09_9BACI</name>
<accession>A0ABV5WD09</accession>
<reference evidence="13 14" key="1">
    <citation type="submission" date="2024-09" db="EMBL/GenBank/DDBJ databases">
        <authorList>
            <person name="Sun Q."/>
            <person name="Mori K."/>
        </authorList>
    </citation>
    <scope>NUCLEOTIDE SEQUENCE [LARGE SCALE GENOMIC DNA]</scope>
    <source>
        <strain evidence="13 14">JCM 11201</strain>
    </source>
</reference>
<feature type="region of interest" description="Disordered" evidence="9">
    <location>
        <begin position="671"/>
        <end position="767"/>
    </location>
</feature>
<evidence type="ECO:0000313" key="13">
    <source>
        <dbReference type="EMBL" id="MFB9758479.1"/>
    </source>
</evidence>
<evidence type="ECO:0000256" key="8">
    <source>
        <dbReference type="ARBA" id="ARBA00049902"/>
    </source>
</evidence>
<evidence type="ECO:0000256" key="2">
    <source>
        <dbReference type="ARBA" id="ARBA00022670"/>
    </source>
</evidence>
<evidence type="ECO:0000259" key="11">
    <source>
        <dbReference type="Pfam" id="PF00905"/>
    </source>
</evidence>
<comment type="caution">
    <text evidence="13">The sequence shown here is derived from an EMBL/GenBank/DDBJ whole genome shotgun (WGS) entry which is preliminary data.</text>
</comment>
<dbReference type="SUPFAM" id="SSF56601">
    <property type="entry name" value="beta-lactamase/transpeptidase-like"/>
    <property type="match status" value="1"/>
</dbReference>
<keyword evidence="1" id="KW-0121">Carboxypeptidase</keyword>
<keyword evidence="6" id="KW-0511">Multifunctional enzyme</keyword>
<comment type="catalytic activity">
    <reaction evidence="7">
        <text>Preferential cleavage: (Ac)2-L-Lys-D-Ala-|-D-Ala. Also transpeptidation of peptidyl-alanyl moieties that are N-acyl substituents of D-alanine.</text>
        <dbReference type="EC" id="3.4.16.4"/>
    </reaction>
</comment>
<evidence type="ECO:0000256" key="1">
    <source>
        <dbReference type="ARBA" id="ARBA00022645"/>
    </source>
</evidence>
<keyword evidence="10" id="KW-0472">Membrane</keyword>
<keyword evidence="2" id="KW-0645">Protease</keyword>
<dbReference type="Gene3D" id="3.40.710.10">
    <property type="entry name" value="DD-peptidase/beta-lactamase superfamily"/>
    <property type="match status" value="1"/>
</dbReference>
<feature type="region of interest" description="Disordered" evidence="9">
    <location>
        <begin position="1"/>
        <end position="29"/>
    </location>
</feature>
<evidence type="ECO:0000256" key="5">
    <source>
        <dbReference type="ARBA" id="ARBA00022801"/>
    </source>
</evidence>
<dbReference type="NCBIfam" id="TIGR02074">
    <property type="entry name" value="PBP_1a_fam"/>
    <property type="match status" value="1"/>
</dbReference>
<dbReference type="SUPFAM" id="SSF53955">
    <property type="entry name" value="Lysozyme-like"/>
    <property type="match status" value="1"/>
</dbReference>
<dbReference type="InterPro" id="IPR012338">
    <property type="entry name" value="Beta-lactam/transpept-like"/>
</dbReference>
<feature type="compositionally biased region" description="Basic and acidic residues" evidence="9">
    <location>
        <begin position="1"/>
        <end position="24"/>
    </location>
</feature>
<dbReference type="Gene3D" id="1.10.3810.10">
    <property type="entry name" value="Biosynthetic peptidoglycan transglycosylase-like"/>
    <property type="match status" value="1"/>
</dbReference>
<feature type="compositionally biased region" description="Low complexity" evidence="9">
    <location>
        <begin position="707"/>
        <end position="720"/>
    </location>
</feature>
<keyword evidence="4" id="KW-0808">Transferase</keyword>
<keyword evidence="3" id="KW-0328">Glycosyltransferase</keyword>
<evidence type="ECO:0000256" key="9">
    <source>
        <dbReference type="SAM" id="MobiDB-lite"/>
    </source>
</evidence>